<keyword evidence="3" id="KW-1185">Reference proteome</keyword>
<proteinExistence type="predicted"/>
<dbReference type="InterPro" id="IPR013761">
    <property type="entry name" value="SAM/pointed_sf"/>
</dbReference>
<protein>
    <recommendedName>
        <fullName evidence="1">SAM domain-containing protein</fullName>
    </recommendedName>
</protein>
<dbReference type="Proteomes" id="UP001485043">
    <property type="component" value="Unassembled WGS sequence"/>
</dbReference>
<dbReference type="EMBL" id="JALJOV010001289">
    <property type="protein sequence ID" value="KAK9850451.1"/>
    <property type="molecule type" value="Genomic_DNA"/>
</dbReference>
<organism evidence="2 3">
    <name type="scientific">Apatococcus fuscideae</name>
    <dbReference type="NCBI Taxonomy" id="2026836"/>
    <lineage>
        <taxon>Eukaryota</taxon>
        <taxon>Viridiplantae</taxon>
        <taxon>Chlorophyta</taxon>
        <taxon>core chlorophytes</taxon>
        <taxon>Trebouxiophyceae</taxon>
        <taxon>Chlorellales</taxon>
        <taxon>Chlorellaceae</taxon>
        <taxon>Apatococcus</taxon>
    </lineage>
</organism>
<accession>A0AAW1SMV8</accession>
<gene>
    <name evidence="2" type="ORF">WJX84_007874</name>
</gene>
<dbReference type="AlphaFoldDB" id="A0AAW1SMV8"/>
<dbReference type="SUPFAM" id="SSF47769">
    <property type="entry name" value="SAM/Pointed domain"/>
    <property type="match status" value="1"/>
</dbReference>
<evidence type="ECO:0000313" key="3">
    <source>
        <dbReference type="Proteomes" id="UP001485043"/>
    </source>
</evidence>
<dbReference type="PROSITE" id="PS50105">
    <property type="entry name" value="SAM_DOMAIN"/>
    <property type="match status" value="1"/>
</dbReference>
<reference evidence="2 3" key="1">
    <citation type="journal article" date="2024" name="Nat. Commun.">
        <title>Phylogenomics reveals the evolutionary origins of lichenization in chlorophyte algae.</title>
        <authorList>
            <person name="Puginier C."/>
            <person name="Libourel C."/>
            <person name="Otte J."/>
            <person name="Skaloud P."/>
            <person name="Haon M."/>
            <person name="Grisel S."/>
            <person name="Petersen M."/>
            <person name="Berrin J.G."/>
            <person name="Delaux P.M."/>
            <person name="Dal Grande F."/>
            <person name="Keller J."/>
        </authorList>
    </citation>
    <scope>NUCLEOTIDE SEQUENCE [LARGE SCALE GENOMIC DNA]</scope>
    <source>
        <strain evidence="2 3">SAG 2523</strain>
    </source>
</reference>
<comment type="caution">
    <text evidence="2">The sequence shown here is derived from an EMBL/GenBank/DDBJ whole genome shotgun (WGS) entry which is preliminary data.</text>
</comment>
<dbReference type="Gene3D" id="1.10.150.50">
    <property type="entry name" value="Transcription Factor, Ets-1"/>
    <property type="match status" value="1"/>
</dbReference>
<name>A0AAW1SMV8_9CHLO</name>
<dbReference type="SMART" id="SM00454">
    <property type="entry name" value="SAM"/>
    <property type="match status" value="1"/>
</dbReference>
<evidence type="ECO:0000259" key="1">
    <source>
        <dbReference type="PROSITE" id="PS50105"/>
    </source>
</evidence>
<dbReference type="CDD" id="cd09487">
    <property type="entry name" value="SAM_superfamily"/>
    <property type="match status" value="1"/>
</dbReference>
<dbReference type="InterPro" id="IPR001660">
    <property type="entry name" value="SAM"/>
</dbReference>
<sequence length="120" mass="13114">MTDPQMFRVQQVGGTPGFVASSGYSIKQLLKSIGLEAYTVIFEGQNVKLDAILGMGHQDLNDLGIRSFGHRKSILQALQSYLQLYLQSCEMAAARAHEQAGHVRSAEGTAPGEIWRHIGN</sequence>
<evidence type="ECO:0000313" key="2">
    <source>
        <dbReference type="EMBL" id="KAK9850451.1"/>
    </source>
</evidence>
<dbReference type="Pfam" id="PF00536">
    <property type="entry name" value="SAM_1"/>
    <property type="match status" value="1"/>
</dbReference>
<feature type="domain" description="SAM" evidence="1">
    <location>
        <begin position="21"/>
        <end position="84"/>
    </location>
</feature>